<sequence>MVFIRNLELLEDVEFRSFIVQECNNYYRNVENYKELAKTNFVRIIALSQYGKVHELSLYAAIKREFKEIKFYEEVVKEYPIIQEWSIRYRLNPKTIILAVLTSILYEGWIIHKVK</sequence>
<evidence type="ECO:0000313" key="1">
    <source>
        <dbReference type="EMBL" id="TDK61756.1"/>
    </source>
</evidence>
<organism evidence="1 2">
    <name type="scientific">Bacillus salipaludis</name>
    <dbReference type="NCBI Taxonomy" id="2547811"/>
    <lineage>
        <taxon>Bacteria</taxon>
        <taxon>Bacillati</taxon>
        <taxon>Bacillota</taxon>
        <taxon>Bacilli</taxon>
        <taxon>Bacillales</taxon>
        <taxon>Bacillaceae</taxon>
        <taxon>Bacillus</taxon>
    </lineage>
</organism>
<protein>
    <submittedName>
        <fullName evidence="1">Uncharacterized protein</fullName>
    </submittedName>
</protein>
<reference evidence="1 2" key="1">
    <citation type="submission" date="2019-03" db="EMBL/GenBank/DDBJ databases">
        <title>Bacillus niacini sp. nov. a Nicotinate-Metabolizing Mesophile Isolated from Soil.</title>
        <authorList>
            <person name="Zhang G."/>
        </authorList>
    </citation>
    <scope>NUCLEOTIDE SEQUENCE [LARGE SCALE GENOMIC DNA]</scope>
    <source>
        <strain evidence="1 2">WN066</strain>
    </source>
</reference>
<dbReference type="EMBL" id="SMYO01000005">
    <property type="protein sequence ID" value="TDK61756.1"/>
    <property type="molecule type" value="Genomic_DNA"/>
</dbReference>
<name>A0A4R5VSL9_9BACI</name>
<accession>A0A4R5VSL9</accession>
<dbReference type="AlphaFoldDB" id="A0A4R5VSL9"/>
<gene>
    <name evidence="1" type="ORF">E2K98_12770</name>
</gene>
<dbReference type="Proteomes" id="UP000295132">
    <property type="component" value="Unassembled WGS sequence"/>
</dbReference>
<proteinExistence type="predicted"/>
<dbReference type="RefSeq" id="WP_133334584.1">
    <property type="nucleotide sequence ID" value="NZ_SMYO01000005.1"/>
</dbReference>
<comment type="caution">
    <text evidence="1">The sequence shown here is derived from an EMBL/GenBank/DDBJ whole genome shotgun (WGS) entry which is preliminary data.</text>
</comment>
<evidence type="ECO:0000313" key="2">
    <source>
        <dbReference type="Proteomes" id="UP000295132"/>
    </source>
</evidence>